<evidence type="ECO:0000256" key="2">
    <source>
        <dbReference type="ARBA" id="ARBA00023015"/>
    </source>
</evidence>
<evidence type="ECO:0000256" key="1">
    <source>
        <dbReference type="ARBA" id="ARBA00004123"/>
    </source>
</evidence>
<keyword evidence="2" id="KW-0805">Transcription regulation</keyword>
<comment type="similarity">
    <text evidence="6">Belongs to the SPT3 family.</text>
</comment>
<dbReference type="Pfam" id="PF02269">
    <property type="entry name" value="TFIID-18kDa"/>
    <property type="match status" value="1"/>
</dbReference>
<dbReference type="CDD" id="cd07978">
    <property type="entry name" value="HFD_TAF13"/>
    <property type="match status" value="1"/>
</dbReference>
<name>A0A8S4Q5Z0_OWEFU</name>
<protein>
    <recommendedName>
        <fullName evidence="10">Transcription initiation protein SPT3 homolog</fullName>
    </recommendedName>
</protein>
<dbReference type="GO" id="GO:0003713">
    <property type="term" value="F:transcription coactivator activity"/>
    <property type="evidence" value="ECO:0007669"/>
    <property type="project" value="TreeGrafter"/>
</dbReference>
<dbReference type="PANTHER" id="PTHR11380">
    <property type="entry name" value="TRANSCRIPTION INITIATION FACTOR TFIID/SUPT3-RELATED"/>
    <property type="match status" value="1"/>
</dbReference>
<reference evidence="8" key="1">
    <citation type="submission" date="2022-03" db="EMBL/GenBank/DDBJ databases">
        <authorList>
            <person name="Martin C."/>
        </authorList>
    </citation>
    <scope>NUCLEOTIDE SEQUENCE</scope>
</reference>
<evidence type="ECO:0000256" key="3">
    <source>
        <dbReference type="ARBA" id="ARBA00023159"/>
    </source>
</evidence>
<comment type="subcellular location">
    <subcellularLocation>
        <location evidence="1">Nucleus</location>
    </subcellularLocation>
</comment>
<evidence type="ECO:0000256" key="4">
    <source>
        <dbReference type="ARBA" id="ARBA00023163"/>
    </source>
</evidence>
<evidence type="ECO:0000256" key="7">
    <source>
        <dbReference type="SAM" id="MobiDB-lite"/>
    </source>
</evidence>
<dbReference type="EMBL" id="CAIIXF020000011">
    <property type="protein sequence ID" value="CAH1799773.1"/>
    <property type="molecule type" value="Genomic_DNA"/>
</dbReference>
<dbReference type="EMBL" id="CAIIXF020000011">
    <property type="protein sequence ID" value="CAH1799772.1"/>
    <property type="molecule type" value="Genomic_DNA"/>
</dbReference>
<dbReference type="GO" id="GO:0046982">
    <property type="term" value="F:protein heterodimerization activity"/>
    <property type="evidence" value="ECO:0007669"/>
    <property type="project" value="InterPro"/>
</dbReference>
<comment type="caution">
    <text evidence="8">The sequence shown here is derived from an EMBL/GenBank/DDBJ whole genome shotgun (WGS) entry which is preliminary data.</text>
</comment>
<proteinExistence type="inferred from homology"/>
<dbReference type="GO" id="GO:0000124">
    <property type="term" value="C:SAGA complex"/>
    <property type="evidence" value="ECO:0007669"/>
    <property type="project" value="UniProtKB-ARBA"/>
</dbReference>
<dbReference type="GO" id="GO:0005634">
    <property type="term" value="C:nucleus"/>
    <property type="evidence" value="ECO:0007669"/>
    <property type="project" value="UniProtKB-SubCell"/>
</dbReference>
<keyword evidence="3" id="KW-0010">Activator</keyword>
<dbReference type="GO" id="GO:0006366">
    <property type="term" value="P:transcription by RNA polymerase II"/>
    <property type="evidence" value="ECO:0007669"/>
    <property type="project" value="InterPro"/>
</dbReference>
<dbReference type="FunFam" id="1.10.20.10:FF:000023">
    <property type="entry name" value="transcription initiation protein SPT3 homolog"/>
    <property type="match status" value="1"/>
</dbReference>
<gene>
    <name evidence="8" type="ORF">OFUS_LOCUS23742</name>
</gene>
<keyword evidence="9" id="KW-1185">Reference proteome</keyword>
<dbReference type="InterPro" id="IPR003195">
    <property type="entry name" value="TFIID_TAF13"/>
</dbReference>
<dbReference type="OrthoDB" id="66982at2759"/>
<sequence length="370" mass="41318">MSTPPSASTPMGSPGSGHIGGSPTTWFIAEIQQMMFGFGDVKKPLAESANLVERIVRQQMITVLLEAVDVAVSRNARFVGIEDFLFLLRKDKVKLRRLIRYMDLKDLRTSLVKPGEEEDVQEQGEGRPPIRKRKKLCFDFINSIDQTGELLSVFEDSGVDEIKHQRLLRAELASRTMENQEYVEFTQARQNNFFRKFKFQRFKDWVMTGLTVEVKPNQLALEVLSYMAYETVAQIVDLSLIVKRDMSAKIDDPFEQLLPPVIKNHDQEPASGHMEPSTPTQTPPQTPTSPAHSGLSASLGSMSSLGGSMSSSKNKKRKKSGSSTVAELTTSNAIQPAEIREAMRRYSQSVGPFAPLRYGPESAMNKILSC</sequence>
<accession>A0A8S4Q5Z0</accession>
<evidence type="ECO:0000256" key="5">
    <source>
        <dbReference type="ARBA" id="ARBA00023242"/>
    </source>
</evidence>
<evidence type="ECO:0000256" key="6">
    <source>
        <dbReference type="ARBA" id="ARBA00061274"/>
    </source>
</evidence>
<dbReference type="AlphaFoldDB" id="A0A8S4Q5Z0"/>
<dbReference type="Proteomes" id="UP000749559">
    <property type="component" value="Unassembled WGS sequence"/>
</dbReference>
<evidence type="ECO:0008006" key="10">
    <source>
        <dbReference type="Google" id="ProtNLM"/>
    </source>
</evidence>
<keyword evidence="4" id="KW-0804">Transcription</keyword>
<dbReference type="InterPro" id="IPR009072">
    <property type="entry name" value="Histone-fold"/>
</dbReference>
<organism evidence="8 9">
    <name type="scientific">Owenia fusiformis</name>
    <name type="common">Polychaete worm</name>
    <dbReference type="NCBI Taxonomy" id="6347"/>
    <lineage>
        <taxon>Eukaryota</taxon>
        <taxon>Metazoa</taxon>
        <taxon>Spiralia</taxon>
        <taxon>Lophotrochozoa</taxon>
        <taxon>Annelida</taxon>
        <taxon>Polychaeta</taxon>
        <taxon>Sedentaria</taxon>
        <taxon>Canalipalpata</taxon>
        <taxon>Sabellida</taxon>
        <taxon>Oweniida</taxon>
        <taxon>Oweniidae</taxon>
        <taxon>Owenia</taxon>
    </lineage>
</organism>
<feature type="region of interest" description="Disordered" evidence="7">
    <location>
        <begin position="264"/>
        <end position="329"/>
    </location>
</feature>
<dbReference type="SUPFAM" id="SSF47113">
    <property type="entry name" value="Histone-fold"/>
    <property type="match status" value="1"/>
</dbReference>
<evidence type="ECO:0000313" key="9">
    <source>
        <dbReference type="Proteomes" id="UP000749559"/>
    </source>
</evidence>
<feature type="compositionally biased region" description="Low complexity" evidence="7">
    <location>
        <begin position="288"/>
        <end position="312"/>
    </location>
</feature>
<keyword evidence="5" id="KW-0539">Nucleus</keyword>
<dbReference type="GO" id="GO:0006357">
    <property type="term" value="P:regulation of transcription by RNA polymerase II"/>
    <property type="evidence" value="ECO:0007669"/>
    <property type="project" value="UniProtKB-ARBA"/>
</dbReference>
<dbReference type="Gene3D" id="1.10.20.10">
    <property type="entry name" value="Histone, subunit A"/>
    <property type="match status" value="1"/>
</dbReference>
<evidence type="ECO:0000313" key="8">
    <source>
        <dbReference type="EMBL" id="CAH1799773.1"/>
    </source>
</evidence>
<dbReference type="PANTHER" id="PTHR11380:SF16">
    <property type="entry name" value="TRANSCRIPTION INITIATION PROTEIN SPT3 HOMOLOG"/>
    <property type="match status" value="1"/>
</dbReference>